<keyword evidence="5" id="KW-1185">Reference proteome</keyword>
<keyword evidence="1" id="KW-0378">Hydrolase</keyword>
<comment type="caution">
    <text evidence="4">The sequence shown here is derived from an EMBL/GenBank/DDBJ whole genome shotgun (WGS) entry which is preliminary data.</text>
</comment>
<sequence>MFHVCARLSVVLFSFLVSSQIWVTSTSYAQEYGAARDVAYPYYERPNQIPVQAFAIDPALSNAKLSPDGTHMIVLESSGGRSFVAVKAIEPEEDEPHPRFLHSDGDLEAVHWLSNDHILVQSRRWRYDRKKGGVPNLVLRVFPRNKAHTSFVKTFDVYEPEAMVRDVILHTLPEEKHKILVALSEDGKSYPGVYKLDINDGALELVEKEHEHISRWMTDADGNLRLGFGAHKEKIVMIVKPTAFSDWVDYGDNASFKEGSFLPIMFEGDGANLIVSSAIANGRFAVYRFDLSLGKMTDKIFEHPTVDIWDLEVSADNKKLLAVTYWEDRLKRHFLDAEYEKTLSAIEAALPKRNNQVLSQTLDGRYWMLKSSSDKYPGVVYLFDALTKELEAIEEINEHLNPKLLSPVSMLRYYARDGLEIPALVTNPITQADHEAAPLIVLPHGGPHTQDQWGYHRLAQFLASRGYRVLQPNYRGSTGFSFEHQILGVGEWGDGTLNDLIDGVDHMVSEGLADPNSVCIIGTDDFSGYTALLAPLKYPKTFTCGVSFSPIPKLDTYLKISRFLYGRGAERVIKGDKSRGDVYDISPMEYAKKATRPIMIFYGLRDPFISGKEILEFDKRMKKSGAPFELLSHPREGRGIRRQEVRAAVYQKLEAFLATHMGKPDQSAFRLDRRAVEDVETNVALVEKRASVLTKHEVMERCLPTRFVPLYILDKKRAPEKAVYCEALLTEYKGELSSEQITDISLVLARLYFVDKQSDRFIEYLQQVAKQVEANKNGSRFSIHNRTVKMLQVIKLMHENDFAGALEAVKDISSNDPNYFWSRAVELYIANEHRDLPSYIEARKQHFRYGYANPRHYDDYSKLLIEKGEYEEARRAIFNFLSDHEDRMIAGKLLVDLAAVELLEGRYEEAMSLLDAIKSNSATKEIDLPALYPTIFTSKFTGKLIGIDTEQLDSLYALYYFEKDQVPEALKYKVVIQNDCLRTYCEKLNLYIAKHNEDEQAISEWEYLLGRNRANYPTQYSKRDWLDGLVLLLPTIPLDAFEMSVQLEPVKIIPRDNDVYSFYFDNSAAFDDDTYWSKAMEAAAKLASEKQAHSFVVVDSYHAGVLQRYNETYSYLGNKDRRVDIKLSFMLVDELPPFRQLVMH</sequence>
<evidence type="ECO:0000256" key="2">
    <source>
        <dbReference type="SAM" id="SignalP"/>
    </source>
</evidence>
<gene>
    <name evidence="4" type="ORF">ACFOKA_08340</name>
</gene>
<feature type="domain" description="Peptidase S9 prolyl oligopeptidase catalytic" evidence="3">
    <location>
        <begin position="458"/>
        <end position="663"/>
    </location>
</feature>
<dbReference type="Pfam" id="PF00326">
    <property type="entry name" value="Peptidase_S9"/>
    <property type="match status" value="1"/>
</dbReference>
<reference evidence="5" key="1">
    <citation type="journal article" date="2019" name="Int. J. Syst. Evol. Microbiol.">
        <title>The Global Catalogue of Microorganisms (GCM) 10K type strain sequencing project: providing services to taxonomists for standard genome sequencing and annotation.</title>
        <authorList>
            <consortium name="The Broad Institute Genomics Platform"/>
            <consortium name="The Broad Institute Genome Sequencing Center for Infectious Disease"/>
            <person name="Wu L."/>
            <person name="Ma J."/>
        </authorList>
    </citation>
    <scope>NUCLEOTIDE SEQUENCE [LARGE SCALE GENOMIC DNA]</scope>
    <source>
        <strain evidence="5">KCTC 62164</strain>
    </source>
</reference>
<dbReference type="EMBL" id="JBHRSL010000005">
    <property type="protein sequence ID" value="MFC3051911.1"/>
    <property type="molecule type" value="Genomic_DNA"/>
</dbReference>
<keyword evidence="2" id="KW-0732">Signal</keyword>
<dbReference type="Gene3D" id="3.40.50.1820">
    <property type="entry name" value="alpha/beta hydrolase"/>
    <property type="match status" value="1"/>
</dbReference>
<feature type="signal peptide" evidence="2">
    <location>
        <begin position="1"/>
        <end position="23"/>
    </location>
</feature>
<protein>
    <submittedName>
        <fullName evidence="4">Prolyl oligopeptidase family serine peptidase</fullName>
    </submittedName>
</protein>
<dbReference type="RefSeq" id="WP_194214257.1">
    <property type="nucleotide sequence ID" value="NZ_CP061205.1"/>
</dbReference>
<dbReference type="PANTHER" id="PTHR42776:SF27">
    <property type="entry name" value="DIPEPTIDYL PEPTIDASE FAMILY MEMBER 6"/>
    <property type="match status" value="1"/>
</dbReference>
<evidence type="ECO:0000256" key="1">
    <source>
        <dbReference type="ARBA" id="ARBA00022801"/>
    </source>
</evidence>
<dbReference type="Gene3D" id="1.25.40.10">
    <property type="entry name" value="Tetratricopeptide repeat domain"/>
    <property type="match status" value="1"/>
</dbReference>
<name>A0ABV7D4Z9_9PROT</name>
<dbReference type="InterPro" id="IPR011990">
    <property type="entry name" value="TPR-like_helical_dom_sf"/>
</dbReference>
<dbReference type="PANTHER" id="PTHR42776">
    <property type="entry name" value="SERINE PEPTIDASE S9 FAMILY MEMBER"/>
    <property type="match status" value="1"/>
</dbReference>
<evidence type="ECO:0000259" key="3">
    <source>
        <dbReference type="Pfam" id="PF00326"/>
    </source>
</evidence>
<evidence type="ECO:0000313" key="4">
    <source>
        <dbReference type="EMBL" id="MFC3051911.1"/>
    </source>
</evidence>
<accession>A0ABV7D4Z9</accession>
<evidence type="ECO:0000313" key="5">
    <source>
        <dbReference type="Proteomes" id="UP001595444"/>
    </source>
</evidence>
<feature type="chain" id="PRO_5045494963" evidence="2">
    <location>
        <begin position="24"/>
        <end position="1144"/>
    </location>
</feature>
<dbReference type="Proteomes" id="UP001595444">
    <property type="component" value="Unassembled WGS sequence"/>
</dbReference>
<dbReference type="InterPro" id="IPR001375">
    <property type="entry name" value="Peptidase_S9_cat"/>
</dbReference>
<proteinExistence type="predicted"/>
<dbReference type="SUPFAM" id="SSF82171">
    <property type="entry name" value="DPP6 N-terminal domain-like"/>
    <property type="match status" value="1"/>
</dbReference>
<organism evidence="4 5">
    <name type="scientific">Kordiimonas pumila</name>
    <dbReference type="NCBI Taxonomy" id="2161677"/>
    <lineage>
        <taxon>Bacteria</taxon>
        <taxon>Pseudomonadati</taxon>
        <taxon>Pseudomonadota</taxon>
        <taxon>Alphaproteobacteria</taxon>
        <taxon>Kordiimonadales</taxon>
        <taxon>Kordiimonadaceae</taxon>
        <taxon>Kordiimonas</taxon>
    </lineage>
</organism>
<dbReference type="InterPro" id="IPR029058">
    <property type="entry name" value="AB_hydrolase_fold"/>
</dbReference>
<dbReference type="SUPFAM" id="SSF53474">
    <property type="entry name" value="alpha/beta-Hydrolases"/>
    <property type="match status" value="1"/>
</dbReference>